<name>A0A838BXG5_9HYPH</name>
<dbReference type="PANTHER" id="PTHR10443:SF12">
    <property type="entry name" value="DIPEPTIDASE"/>
    <property type="match status" value="1"/>
</dbReference>
<evidence type="ECO:0000313" key="1">
    <source>
        <dbReference type="EMBL" id="MBA1159256.1"/>
    </source>
</evidence>
<protein>
    <submittedName>
        <fullName evidence="1">Membrane dipeptidase</fullName>
    </submittedName>
</protein>
<dbReference type="SUPFAM" id="SSF51556">
    <property type="entry name" value="Metallo-dependent hydrolases"/>
    <property type="match status" value="1"/>
</dbReference>
<comment type="caution">
    <text evidence="1">The sequence shown here is derived from an EMBL/GenBank/DDBJ whole genome shotgun (WGS) entry which is preliminary data.</text>
</comment>
<gene>
    <name evidence="1" type="ORF">H0S73_24550</name>
</gene>
<dbReference type="GO" id="GO:0070573">
    <property type="term" value="F:metallodipeptidase activity"/>
    <property type="evidence" value="ECO:0007669"/>
    <property type="project" value="InterPro"/>
</dbReference>
<keyword evidence="2" id="KW-1185">Reference proteome</keyword>
<dbReference type="PANTHER" id="PTHR10443">
    <property type="entry name" value="MICROSOMAL DIPEPTIDASE"/>
    <property type="match status" value="1"/>
</dbReference>
<dbReference type="InterPro" id="IPR032466">
    <property type="entry name" value="Metal_Hydrolase"/>
</dbReference>
<proteinExistence type="predicted"/>
<dbReference type="GO" id="GO:0006508">
    <property type="term" value="P:proteolysis"/>
    <property type="evidence" value="ECO:0007669"/>
    <property type="project" value="InterPro"/>
</dbReference>
<accession>A0A838BXG5</accession>
<dbReference type="Pfam" id="PF01244">
    <property type="entry name" value="Peptidase_M19"/>
    <property type="match status" value="1"/>
</dbReference>
<dbReference type="InterPro" id="IPR008257">
    <property type="entry name" value="Pept_M19"/>
</dbReference>
<dbReference type="Proteomes" id="UP000572984">
    <property type="component" value="Unassembled WGS sequence"/>
</dbReference>
<dbReference type="Gene3D" id="3.20.20.140">
    <property type="entry name" value="Metal-dependent hydrolases"/>
    <property type="match status" value="1"/>
</dbReference>
<sequence length="336" mass="36991">MDTATSTQTAIVIDGLNCAPVTREQMQRTLEGGVRAINLTAIRPPHDFNTAMMDLSRTLATIQANADIACIPLSASDIEAAQAEGKLAIILGAQNSVVVEEDVELLRILQRIGFRILQPTYMERNSFGCGVLAKGGDDGLTEKGHRWVELMNELRMLIDLSHVGYKTAADVLALSKQPVIFSHSNARALCDSLRNIPDDLIRAAAKTGGTVGVTLWPPMVRHEARPTIDDWAEQVAYMVNMVGIDHVAFGSDLSENKYKSEAEWQSSFGPKGIYPEVTSVLGPWFQFETRLTQGYESLAQTPRLTEALRARGFSEDAAEKVMGKNLLRVYREVWGE</sequence>
<dbReference type="PROSITE" id="PS51365">
    <property type="entry name" value="RENAL_DIPEPTIDASE_2"/>
    <property type="match status" value="1"/>
</dbReference>
<dbReference type="AlphaFoldDB" id="A0A838BXG5"/>
<reference evidence="1 2" key="1">
    <citation type="submission" date="2020-07" db="EMBL/GenBank/DDBJ databases">
        <title>Draft genome and description of Microvirga mediterraneensis Marseille-Q2068 sp. nov.</title>
        <authorList>
            <person name="Boxberger M."/>
        </authorList>
    </citation>
    <scope>NUCLEOTIDE SEQUENCE [LARGE SCALE GENOMIC DNA]</scope>
    <source>
        <strain evidence="1 2">Marseille-Q2068</strain>
    </source>
</reference>
<evidence type="ECO:0000313" key="2">
    <source>
        <dbReference type="Proteomes" id="UP000572984"/>
    </source>
</evidence>
<dbReference type="EMBL" id="JACDXJ010000003">
    <property type="protein sequence ID" value="MBA1159256.1"/>
    <property type="molecule type" value="Genomic_DNA"/>
</dbReference>
<organism evidence="1 2">
    <name type="scientific">Microvirga mediterraneensis</name>
    <dbReference type="NCBI Taxonomy" id="2754695"/>
    <lineage>
        <taxon>Bacteria</taxon>
        <taxon>Pseudomonadati</taxon>
        <taxon>Pseudomonadota</taxon>
        <taxon>Alphaproteobacteria</taxon>
        <taxon>Hyphomicrobiales</taxon>
        <taxon>Methylobacteriaceae</taxon>
        <taxon>Microvirga</taxon>
    </lineage>
</organism>
<dbReference type="RefSeq" id="WP_181054837.1">
    <property type="nucleotide sequence ID" value="NZ_JACDXJ010000003.1"/>
</dbReference>